<dbReference type="InterPro" id="IPR051138">
    <property type="entry name" value="PIM_Ser/Thr_kinase"/>
</dbReference>
<evidence type="ECO:0000256" key="4">
    <source>
        <dbReference type="ARBA" id="ARBA00022679"/>
    </source>
</evidence>
<evidence type="ECO:0000256" key="3">
    <source>
        <dbReference type="ARBA" id="ARBA00022527"/>
    </source>
</evidence>
<dbReference type="AlphaFoldDB" id="A0A9D3M449"/>
<dbReference type="PANTHER" id="PTHR22984">
    <property type="entry name" value="SERINE/THREONINE-PROTEIN KINASE PIM"/>
    <property type="match status" value="1"/>
</dbReference>
<dbReference type="EC" id="2.7.11.1" evidence="2"/>
<dbReference type="GO" id="GO:0005524">
    <property type="term" value="F:ATP binding"/>
    <property type="evidence" value="ECO:0007669"/>
    <property type="project" value="UniProtKB-KW"/>
</dbReference>
<feature type="domain" description="Protein kinase" evidence="10">
    <location>
        <begin position="22"/>
        <end position="165"/>
    </location>
</feature>
<dbReference type="EMBL" id="JAFIRN010000009">
    <property type="protein sequence ID" value="KAG5842165.1"/>
    <property type="molecule type" value="Genomic_DNA"/>
</dbReference>
<dbReference type="Gene3D" id="3.30.200.20">
    <property type="entry name" value="Phosphorylase Kinase, domain 1"/>
    <property type="match status" value="1"/>
</dbReference>
<dbReference type="InterPro" id="IPR000719">
    <property type="entry name" value="Prot_kinase_dom"/>
</dbReference>
<evidence type="ECO:0000256" key="1">
    <source>
        <dbReference type="ARBA" id="ARBA00005505"/>
    </source>
</evidence>
<keyword evidence="6" id="KW-0418">Kinase</keyword>
<keyword evidence="12" id="KW-1185">Reference proteome</keyword>
<evidence type="ECO:0000256" key="8">
    <source>
        <dbReference type="ARBA" id="ARBA00047899"/>
    </source>
</evidence>
<evidence type="ECO:0000313" key="11">
    <source>
        <dbReference type="EMBL" id="KAG5842165.1"/>
    </source>
</evidence>
<dbReference type="GO" id="GO:0004674">
    <property type="term" value="F:protein serine/threonine kinase activity"/>
    <property type="evidence" value="ECO:0007669"/>
    <property type="project" value="UniProtKB-KW"/>
</dbReference>
<evidence type="ECO:0000256" key="6">
    <source>
        <dbReference type="ARBA" id="ARBA00022777"/>
    </source>
</evidence>
<comment type="caution">
    <text evidence="11">The sequence shown here is derived from an EMBL/GenBank/DDBJ whole genome shotgun (WGS) entry which is preliminary data.</text>
</comment>
<proteinExistence type="inferred from homology"/>
<dbReference type="SUPFAM" id="SSF56112">
    <property type="entry name" value="Protein kinase-like (PK-like)"/>
    <property type="match status" value="1"/>
</dbReference>
<keyword evidence="4" id="KW-0808">Transferase</keyword>
<dbReference type="GO" id="GO:0043066">
    <property type="term" value="P:negative regulation of apoptotic process"/>
    <property type="evidence" value="ECO:0007669"/>
    <property type="project" value="TreeGrafter"/>
</dbReference>
<evidence type="ECO:0000313" key="12">
    <source>
        <dbReference type="Proteomes" id="UP001044222"/>
    </source>
</evidence>
<dbReference type="PROSITE" id="PS50011">
    <property type="entry name" value="PROTEIN_KINASE_DOM"/>
    <property type="match status" value="1"/>
</dbReference>
<evidence type="ECO:0000256" key="2">
    <source>
        <dbReference type="ARBA" id="ARBA00012513"/>
    </source>
</evidence>
<dbReference type="GO" id="GO:0005737">
    <property type="term" value="C:cytoplasm"/>
    <property type="evidence" value="ECO:0007669"/>
    <property type="project" value="TreeGrafter"/>
</dbReference>
<reference evidence="11" key="1">
    <citation type="submission" date="2021-01" db="EMBL/GenBank/DDBJ databases">
        <title>A chromosome-scale assembly of European eel, Anguilla anguilla.</title>
        <authorList>
            <person name="Henkel C."/>
            <person name="Jong-Raadsen S.A."/>
            <person name="Dufour S."/>
            <person name="Weltzien F.-A."/>
            <person name="Palstra A.P."/>
            <person name="Pelster B."/>
            <person name="Spaink H.P."/>
            <person name="Van Den Thillart G.E."/>
            <person name="Jansen H."/>
            <person name="Zahm M."/>
            <person name="Klopp C."/>
            <person name="Cedric C."/>
            <person name="Louis A."/>
            <person name="Berthelot C."/>
            <person name="Parey E."/>
            <person name="Roest Crollius H."/>
            <person name="Montfort J."/>
            <person name="Robinson-Rechavi M."/>
            <person name="Bucao C."/>
            <person name="Bouchez O."/>
            <person name="Gislard M."/>
            <person name="Lluch J."/>
            <person name="Milhes M."/>
            <person name="Lampietro C."/>
            <person name="Lopez Roques C."/>
            <person name="Donnadieu C."/>
            <person name="Braasch I."/>
            <person name="Desvignes T."/>
            <person name="Postlethwait J."/>
            <person name="Bobe J."/>
            <person name="Guiguen Y."/>
            <person name="Dirks R."/>
        </authorList>
    </citation>
    <scope>NUCLEOTIDE SEQUENCE</scope>
    <source>
        <strain evidence="11">Tag_6206</strain>
        <tissue evidence="11">Liver</tissue>
    </source>
</reference>
<evidence type="ECO:0000256" key="7">
    <source>
        <dbReference type="ARBA" id="ARBA00022840"/>
    </source>
</evidence>
<comment type="catalytic activity">
    <reaction evidence="9">
        <text>L-seryl-[protein] + ATP = O-phospho-L-seryl-[protein] + ADP + H(+)</text>
        <dbReference type="Rhea" id="RHEA:17989"/>
        <dbReference type="Rhea" id="RHEA-COMP:9863"/>
        <dbReference type="Rhea" id="RHEA-COMP:11604"/>
        <dbReference type="ChEBI" id="CHEBI:15378"/>
        <dbReference type="ChEBI" id="CHEBI:29999"/>
        <dbReference type="ChEBI" id="CHEBI:30616"/>
        <dbReference type="ChEBI" id="CHEBI:83421"/>
        <dbReference type="ChEBI" id="CHEBI:456216"/>
        <dbReference type="EC" id="2.7.11.1"/>
    </reaction>
</comment>
<keyword evidence="7" id="KW-0067">ATP-binding</keyword>
<dbReference type="GO" id="GO:0007346">
    <property type="term" value="P:regulation of mitotic cell cycle"/>
    <property type="evidence" value="ECO:0007669"/>
    <property type="project" value="TreeGrafter"/>
</dbReference>
<keyword evidence="5" id="KW-0547">Nucleotide-binding</keyword>
<dbReference type="PANTHER" id="PTHR22984:SF11">
    <property type="entry name" value="AURORA KINASE-RELATED"/>
    <property type="match status" value="1"/>
</dbReference>
<gene>
    <name evidence="11" type="ORF">ANANG_G00174750</name>
</gene>
<dbReference type="OrthoDB" id="8596411at2759"/>
<dbReference type="Pfam" id="PF00069">
    <property type="entry name" value="Pkinase"/>
    <property type="match status" value="1"/>
</dbReference>
<evidence type="ECO:0000256" key="5">
    <source>
        <dbReference type="ARBA" id="ARBA00022741"/>
    </source>
</evidence>
<comment type="catalytic activity">
    <reaction evidence="8">
        <text>L-threonyl-[protein] + ATP = O-phospho-L-threonyl-[protein] + ADP + H(+)</text>
        <dbReference type="Rhea" id="RHEA:46608"/>
        <dbReference type="Rhea" id="RHEA-COMP:11060"/>
        <dbReference type="Rhea" id="RHEA-COMP:11605"/>
        <dbReference type="ChEBI" id="CHEBI:15378"/>
        <dbReference type="ChEBI" id="CHEBI:30013"/>
        <dbReference type="ChEBI" id="CHEBI:30616"/>
        <dbReference type="ChEBI" id="CHEBI:61977"/>
        <dbReference type="ChEBI" id="CHEBI:456216"/>
        <dbReference type="EC" id="2.7.11.1"/>
    </reaction>
</comment>
<dbReference type="InterPro" id="IPR011009">
    <property type="entry name" value="Kinase-like_dom_sf"/>
</dbReference>
<dbReference type="Proteomes" id="UP001044222">
    <property type="component" value="Chromosome 9"/>
</dbReference>
<evidence type="ECO:0000256" key="9">
    <source>
        <dbReference type="ARBA" id="ARBA00048679"/>
    </source>
</evidence>
<comment type="similarity">
    <text evidence="1">Belongs to the protein kinase superfamily. CAMK Ser/Thr protein kinase family. PIM subfamily.</text>
</comment>
<organism evidence="11 12">
    <name type="scientific">Anguilla anguilla</name>
    <name type="common">European freshwater eel</name>
    <name type="synonym">Muraena anguilla</name>
    <dbReference type="NCBI Taxonomy" id="7936"/>
    <lineage>
        <taxon>Eukaryota</taxon>
        <taxon>Metazoa</taxon>
        <taxon>Chordata</taxon>
        <taxon>Craniata</taxon>
        <taxon>Vertebrata</taxon>
        <taxon>Euteleostomi</taxon>
        <taxon>Actinopterygii</taxon>
        <taxon>Neopterygii</taxon>
        <taxon>Teleostei</taxon>
        <taxon>Anguilliformes</taxon>
        <taxon>Anguillidae</taxon>
        <taxon>Anguilla</taxon>
    </lineage>
</organism>
<evidence type="ECO:0000259" key="10">
    <source>
        <dbReference type="PROSITE" id="PS50011"/>
    </source>
</evidence>
<sequence>MCTPLHTPHFIVFESLHYSIITTNLFLLYIKAFTSIFFIVTKYCACNINCNYQMCFHQVALKYVRKDEDEELQLPGMETPMPKEVRLFQMVHTPSTHPNILKVIDWFDRPASYVMAMERPDPCKDLFTYCQEQGGVLDEDQACSITGQLLGGTTALSNAEWFTAM</sequence>
<accession>A0A9D3M449</accession>
<protein>
    <recommendedName>
        <fullName evidence="2">non-specific serine/threonine protein kinase</fullName>
        <ecNumber evidence="2">2.7.11.1</ecNumber>
    </recommendedName>
</protein>
<name>A0A9D3M449_ANGAN</name>
<keyword evidence="3" id="KW-0723">Serine/threonine-protein kinase</keyword>